<dbReference type="Proteomes" id="UP001058860">
    <property type="component" value="Chromosome"/>
</dbReference>
<protein>
    <recommendedName>
        <fullName evidence="3">Lipoprotein</fullName>
    </recommendedName>
</protein>
<evidence type="ECO:0008006" key="3">
    <source>
        <dbReference type="Google" id="ProtNLM"/>
    </source>
</evidence>
<keyword evidence="2" id="KW-1185">Reference proteome</keyword>
<organism evidence="1 2">
    <name type="scientific">Svornostia abyssi</name>
    <dbReference type="NCBI Taxonomy" id="2898438"/>
    <lineage>
        <taxon>Bacteria</taxon>
        <taxon>Bacillati</taxon>
        <taxon>Actinomycetota</taxon>
        <taxon>Thermoleophilia</taxon>
        <taxon>Solirubrobacterales</taxon>
        <taxon>Baekduiaceae</taxon>
        <taxon>Svornostia</taxon>
    </lineage>
</organism>
<evidence type="ECO:0000313" key="1">
    <source>
        <dbReference type="EMBL" id="UUY04310.1"/>
    </source>
</evidence>
<dbReference type="RefSeq" id="WP_353864795.1">
    <property type="nucleotide sequence ID" value="NZ_CP088295.1"/>
</dbReference>
<gene>
    <name evidence="1" type="ORF">LRS13_01900</name>
</gene>
<proteinExistence type="predicted"/>
<sequence length="131" mass="13851">MLHARPILALLAGTAVFAVGCGEGSRDSVDFTGAEAEVAEVVGDLQEAAESEETTRICRALLTQELASGDCRAKVQQAIDDTDQFALDVRDVRVTGATAAARVITGSGDAERTTTMRFAREGSSWRVSAFE</sequence>
<dbReference type="EMBL" id="CP088295">
    <property type="protein sequence ID" value="UUY04310.1"/>
    <property type="molecule type" value="Genomic_DNA"/>
</dbReference>
<reference evidence="2" key="1">
    <citation type="submission" date="2021-11" db="EMBL/GenBank/DDBJ databases">
        <title>Cultivation dependent microbiological survey of springs from the worlds oldest radium mine currently devoted to the extraction of radon-saturated water.</title>
        <authorList>
            <person name="Kapinusova G."/>
            <person name="Smrhova T."/>
            <person name="Strejcek M."/>
            <person name="Suman J."/>
            <person name="Jani K."/>
            <person name="Pajer P."/>
            <person name="Uhlik O."/>
        </authorList>
    </citation>
    <scope>NUCLEOTIDE SEQUENCE [LARGE SCALE GENOMIC DNA]</scope>
    <source>
        <strain evidence="2">J379</strain>
    </source>
</reference>
<name>A0ABY5PIP9_9ACTN</name>
<accession>A0ABY5PIP9</accession>
<evidence type="ECO:0000313" key="2">
    <source>
        <dbReference type="Proteomes" id="UP001058860"/>
    </source>
</evidence>
<dbReference type="PROSITE" id="PS51257">
    <property type="entry name" value="PROKAR_LIPOPROTEIN"/>
    <property type="match status" value="1"/>
</dbReference>